<evidence type="ECO:0000313" key="1">
    <source>
        <dbReference type="EMBL" id="ABD87253.1"/>
    </source>
</evidence>
<sequence length="155" mass="17609">MVARRRFAVNHRRSRSLPQSELAMPHFTIEYSANLDDRVDLAAVVELVRAAAVETGLFALDGIRVRAVRCDNYAIADGRDGLSFMAMLLRLNEGREAVARKHAGDHIFRKLSHYLEPLFADDSFALSFDIKVHDREAGWERNSIHDLLINEVRHG</sequence>
<organism evidence="1">
    <name type="scientific">Rhodopseudomonas palustris (strain BisB18)</name>
    <dbReference type="NCBI Taxonomy" id="316056"/>
    <lineage>
        <taxon>Bacteria</taxon>
        <taxon>Pseudomonadati</taxon>
        <taxon>Pseudomonadota</taxon>
        <taxon>Alphaproteobacteria</taxon>
        <taxon>Hyphomicrobiales</taxon>
        <taxon>Nitrobacteraceae</taxon>
        <taxon>Rhodopseudomonas</taxon>
    </lineage>
</organism>
<dbReference type="HOGENOM" id="CLU_139188_1_0_5"/>
<protein>
    <submittedName>
        <fullName evidence="1">5-carboxymethyl-2-hydroxymuconate isomerase</fullName>
    </submittedName>
</protein>
<dbReference type="eggNOG" id="COG3232">
    <property type="taxonomic scope" value="Bacteria"/>
</dbReference>
<dbReference type="STRING" id="316056.RPC_1694"/>
<accession>Q218D3</accession>
<dbReference type="PANTHER" id="PTHR37950">
    <property type="entry name" value="4-HYDROXYPHENYLACETATE CATABOLISM PROTEIN"/>
    <property type="match status" value="1"/>
</dbReference>
<dbReference type="Gene3D" id="3.30.429.10">
    <property type="entry name" value="Macrophage Migration Inhibitory Factor"/>
    <property type="match status" value="1"/>
</dbReference>
<keyword evidence="1" id="KW-0413">Isomerase</keyword>
<dbReference type="SUPFAM" id="SSF55331">
    <property type="entry name" value="Tautomerase/MIF"/>
    <property type="match status" value="1"/>
</dbReference>
<name>Q218D3_RHOPB</name>
<dbReference type="GO" id="GO:0008704">
    <property type="term" value="F:5-carboxymethyl-2-hydroxymuconate delta-isomerase activity"/>
    <property type="evidence" value="ECO:0007669"/>
    <property type="project" value="InterPro"/>
</dbReference>
<dbReference type="CDD" id="cd00580">
    <property type="entry name" value="CHMI"/>
    <property type="match status" value="1"/>
</dbReference>
<gene>
    <name evidence="1" type="ordered locus">RPC_1694</name>
</gene>
<dbReference type="PANTHER" id="PTHR37950:SF1">
    <property type="entry name" value="4-HYDROXYPHENYLACETATE CATABOLISM PROTEIN"/>
    <property type="match status" value="1"/>
</dbReference>
<dbReference type="Pfam" id="PF02962">
    <property type="entry name" value="CHMI"/>
    <property type="match status" value="1"/>
</dbReference>
<proteinExistence type="predicted"/>
<dbReference type="InterPro" id="IPR014347">
    <property type="entry name" value="Tautomerase/MIF_sf"/>
</dbReference>
<dbReference type="InterPro" id="IPR004220">
    <property type="entry name" value="5-COMe_2-OHmuconate_Isoase"/>
</dbReference>
<dbReference type="EMBL" id="CP000301">
    <property type="protein sequence ID" value="ABD87253.1"/>
    <property type="molecule type" value="Genomic_DNA"/>
</dbReference>
<reference evidence="1" key="1">
    <citation type="submission" date="2006-03" db="EMBL/GenBank/DDBJ databases">
        <title>Complete sequence of Rhodopseudomonas palustris BisB18.</title>
        <authorList>
            <consortium name="US DOE Joint Genome Institute"/>
            <person name="Copeland A."/>
            <person name="Lucas S."/>
            <person name="Lapidus A."/>
            <person name="Barry K."/>
            <person name="Detter J.C."/>
            <person name="Glavina del Rio T."/>
            <person name="Hammon N."/>
            <person name="Israni S."/>
            <person name="Dalin E."/>
            <person name="Tice H."/>
            <person name="Pitluck S."/>
            <person name="Chain P."/>
            <person name="Malfatti S."/>
            <person name="Shin M."/>
            <person name="Vergez L."/>
            <person name="Schmutz J."/>
            <person name="Larimer F."/>
            <person name="Land M."/>
            <person name="Hauser L."/>
            <person name="Pelletier D.A."/>
            <person name="Kyrpides N."/>
            <person name="Anderson I."/>
            <person name="Oda Y."/>
            <person name="Harwood C.S."/>
            <person name="Richardson P."/>
        </authorList>
    </citation>
    <scope>NUCLEOTIDE SEQUENCE [LARGE SCALE GENOMIC DNA]</scope>
    <source>
        <strain evidence="1">BisB18</strain>
    </source>
</reference>
<dbReference type="AlphaFoldDB" id="Q218D3"/>
<dbReference type="KEGG" id="rpc:RPC_1694"/>